<name>A0ABW7MDM4_9GAMM</name>
<dbReference type="RefSeq" id="WP_395273073.1">
    <property type="nucleotide sequence ID" value="NZ_JBHEGD010000001.1"/>
</dbReference>
<evidence type="ECO:0000256" key="1">
    <source>
        <dbReference type="SAM" id="SignalP"/>
    </source>
</evidence>
<gene>
    <name evidence="2" type="ORF">ACEVAQ_13355</name>
</gene>
<accession>A0ABW7MDM4</accession>
<feature type="chain" id="PRO_5045105445" evidence="1">
    <location>
        <begin position="19"/>
        <end position="156"/>
    </location>
</feature>
<evidence type="ECO:0000313" key="3">
    <source>
        <dbReference type="Proteomes" id="UP001609932"/>
    </source>
</evidence>
<feature type="signal peptide" evidence="1">
    <location>
        <begin position="1"/>
        <end position="18"/>
    </location>
</feature>
<evidence type="ECO:0000313" key="2">
    <source>
        <dbReference type="EMBL" id="MFH6599690.1"/>
    </source>
</evidence>
<protein>
    <submittedName>
        <fullName evidence="2">FAD/FMN-containing dehydrogenase</fullName>
    </submittedName>
</protein>
<comment type="caution">
    <text evidence="2">The sequence shown here is derived from an EMBL/GenBank/DDBJ whole genome shotgun (WGS) entry which is preliminary data.</text>
</comment>
<dbReference type="Proteomes" id="UP001609932">
    <property type="component" value="Unassembled WGS sequence"/>
</dbReference>
<reference evidence="2 3" key="1">
    <citation type="submission" date="2024-09" db="EMBL/GenBank/DDBJ databases">
        <title>Elucidation of the Bokeelamides from Bacteria Associated with Moon Snail Egg Collars.</title>
        <authorList>
            <person name="Campbell R."/>
            <person name="Piedl K."/>
            <person name="Mevers E."/>
        </authorList>
    </citation>
    <scope>NUCLEOTIDE SEQUENCE [LARGE SCALE GENOMIC DNA]</scope>
    <source>
        <strain evidence="2 3">EM133</strain>
    </source>
</reference>
<sequence length="156" mass="17381">MKAATLLLLCLLSSVALAMEPGERLAPWTLLDQFDAPYTLNDETHILLVARDMDGAKLVNAALEGQPKGYLEQRQAVFLADISRMPSVIATLFALPKMRDYNYRILLDRNARIAPRYPAGESEVLWLQLEDGQLLEQKVFKEAAALKQALDSVQAP</sequence>
<proteinExistence type="predicted"/>
<dbReference type="EMBL" id="JBHEGD010000001">
    <property type="protein sequence ID" value="MFH6599690.1"/>
    <property type="molecule type" value="Genomic_DNA"/>
</dbReference>
<organism evidence="2 3">
    <name type="scientific">Ectopseudomonas khazarica</name>
    <dbReference type="NCBI Taxonomy" id="2502979"/>
    <lineage>
        <taxon>Bacteria</taxon>
        <taxon>Pseudomonadati</taxon>
        <taxon>Pseudomonadota</taxon>
        <taxon>Gammaproteobacteria</taxon>
        <taxon>Pseudomonadales</taxon>
        <taxon>Pseudomonadaceae</taxon>
        <taxon>Ectopseudomonas</taxon>
    </lineage>
</organism>
<keyword evidence="3" id="KW-1185">Reference proteome</keyword>
<keyword evidence="1" id="KW-0732">Signal</keyword>